<proteinExistence type="predicted"/>
<protein>
    <submittedName>
        <fullName evidence="3">ADL152Wp</fullName>
    </submittedName>
</protein>
<dbReference type="InterPro" id="IPR052146">
    <property type="entry name" value="HOT1"/>
</dbReference>
<feature type="region of interest" description="Disordered" evidence="1">
    <location>
        <begin position="232"/>
        <end position="287"/>
    </location>
</feature>
<dbReference type="GO" id="GO:0097238">
    <property type="term" value="P:cellular response to methylglyoxal"/>
    <property type="evidence" value="ECO:0007669"/>
    <property type="project" value="EnsemblFungi"/>
</dbReference>
<feature type="compositionally biased region" description="Basic and acidic residues" evidence="1">
    <location>
        <begin position="202"/>
        <end position="219"/>
    </location>
</feature>
<dbReference type="GO" id="GO:2000883">
    <property type="term" value="P:positive regulation of starch catabolic process"/>
    <property type="evidence" value="ECO:0007669"/>
    <property type="project" value="EnsemblFungi"/>
</dbReference>
<evidence type="ECO:0000313" key="3">
    <source>
        <dbReference type="EMBL" id="AAS51768.1"/>
    </source>
</evidence>
<sequence>MDIQANMELGGLERRVLDLERQISMYERLFQTFSAKLDHHFKKYDLVINAQQQQINVLTDIVSTMLNDQYRYAGILRDKLRGSLDGIVTTSTSIRGMQPNGGMPEQEPKPHDDDAVHAAHRANHHHAAADDGNRDLTNVDAILGEFIPPQVSPDENELHAAPAAPVPDAQTPAPKRNGGKKHPKGSVEHKFIISNGLKVPRRAVDPPAKRRREDPQKEYEFRDAEFSALASDGHPLDAQSAPPAPQHHDYDHDDRALPLQRADRPLSTGASPDPSAPSSSRLNSNIKEEQYYTHRGLKKKRKIYVGKFEFLNSPQTVLDIWKEYTEGFNGQPSLKDMETMYQTSWRRDPAVNKRFHRRKVLCKAIERGLERGYDLQDVVRVLEDSRLIDASRNLKQPIGWLCQGVNIPDLFK</sequence>
<accession>Q75AS2</accession>
<dbReference type="Pfam" id="PF12550">
    <property type="entry name" value="GCR1_C"/>
    <property type="match status" value="1"/>
</dbReference>
<dbReference type="FunCoup" id="Q75AS2">
    <property type="interactions" value="247"/>
</dbReference>
<dbReference type="eggNOG" id="ENOG502RNWJ">
    <property type="taxonomic scope" value="Eukaryota"/>
</dbReference>
<evidence type="ECO:0000256" key="1">
    <source>
        <dbReference type="SAM" id="MobiDB-lite"/>
    </source>
</evidence>
<reference evidence="4" key="2">
    <citation type="journal article" date="2013" name="G3 (Bethesda)">
        <title>Genomes of Ashbya fungi isolated from insects reveal four mating-type loci, numerous translocations, lack of transposons, and distinct gene duplications.</title>
        <authorList>
            <person name="Dietrich F.S."/>
            <person name="Voegeli S."/>
            <person name="Kuo S."/>
            <person name="Philippsen P."/>
        </authorList>
    </citation>
    <scope>GENOME REANNOTATION</scope>
    <source>
        <strain evidence="4">ATCC 10895 / CBS 109.51 / FGSC 9923 / NRRL Y-1056</strain>
    </source>
</reference>
<dbReference type="OrthoDB" id="428577at2759"/>
<feature type="region of interest" description="Disordered" evidence="1">
    <location>
        <begin position="92"/>
        <end position="113"/>
    </location>
</feature>
<feature type="compositionally biased region" description="Low complexity" evidence="1">
    <location>
        <begin position="270"/>
        <end position="280"/>
    </location>
</feature>
<dbReference type="KEGG" id="ago:AGOS_ADL152W"/>
<dbReference type="GO" id="GO:0060963">
    <property type="term" value="P:positive regulation of ribosomal protein gene transcription by RNA polymerase II"/>
    <property type="evidence" value="ECO:0000318"/>
    <property type="project" value="GO_Central"/>
</dbReference>
<dbReference type="EMBL" id="AE016817">
    <property type="protein sequence ID" value="AAS51768.1"/>
    <property type="molecule type" value="Genomic_DNA"/>
</dbReference>
<evidence type="ECO:0000259" key="2">
    <source>
        <dbReference type="Pfam" id="PF12550"/>
    </source>
</evidence>
<dbReference type="AlphaFoldDB" id="Q75AS2"/>
<dbReference type="GO" id="GO:0000978">
    <property type="term" value="F:RNA polymerase II cis-regulatory region sequence-specific DNA binding"/>
    <property type="evidence" value="ECO:0000318"/>
    <property type="project" value="GO_Central"/>
</dbReference>
<feature type="domain" description="Transcription activator GCR1-like" evidence="2">
    <location>
        <begin position="308"/>
        <end position="386"/>
    </location>
</feature>
<dbReference type="STRING" id="284811.Q75AS2"/>
<dbReference type="PANTHER" id="PTHR37784">
    <property type="entry name" value="PROTEIN MSN1"/>
    <property type="match status" value="1"/>
</dbReference>
<dbReference type="HOGENOM" id="CLU_030906_0_0_1"/>
<reference evidence="3 4" key="1">
    <citation type="journal article" date="2004" name="Science">
        <title>The Ashbya gossypii genome as a tool for mapping the ancient Saccharomyces cerevisiae genome.</title>
        <authorList>
            <person name="Dietrich F.S."/>
            <person name="Voegeli S."/>
            <person name="Brachat S."/>
            <person name="Lerch A."/>
            <person name="Gates K."/>
            <person name="Steiner S."/>
            <person name="Mohr C."/>
            <person name="Pohlmann R."/>
            <person name="Luedi P."/>
            <person name="Choi S."/>
            <person name="Wing R.A."/>
            <person name="Flavier A."/>
            <person name="Gaffney T.D."/>
            <person name="Philippsen P."/>
        </authorList>
    </citation>
    <scope>NUCLEOTIDE SEQUENCE [LARGE SCALE GENOMIC DNA]</scope>
    <source>
        <strain evidence="4">ATCC 10895 / CBS 109.51 / FGSC 9923 / NRRL Y-1056</strain>
    </source>
</reference>
<keyword evidence="4" id="KW-1185">Reference proteome</keyword>
<dbReference type="Proteomes" id="UP000000591">
    <property type="component" value="Chromosome IV"/>
</dbReference>
<dbReference type="OMA" id="QPIGWLC"/>
<dbReference type="GeneID" id="4620086"/>
<organism evidence="3 4">
    <name type="scientific">Eremothecium gossypii (strain ATCC 10895 / CBS 109.51 / FGSC 9923 / NRRL Y-1056)</name>
    <name type="common">Yeast</name>
    <name type="synonym">Ashbya gossypii</name>
    <dbReference type="NCBI Taxonomy" id="284811"/>
    <lineage>
        <taxon>Eukaryota</taxon>
        <taxon>Fungi</taxon>
        <taxon>Dikarya</taxon>
        <taxon>Ascomycota</taxon>
        <taxon>Saccharomycotina</taxon>
        <taxon>Saccharomycetes</taxon>
        <taxon>Saccharomycetales</taxon>
        <taxon>Saccharomycetaceae</taxon>
        <taxon>Eremothecium</taxon>
    </lineage>
</organism>
<evidence type="ECO:0000313" key="4">
    <source>
        <dbReference type="Proteomes" id="UP000000591"/>
    </source>
</evidence>
<dbReference type="GO" id="GO:0071475">
    <property type="term" value="P:cellular hyperosmotic salinity response"/>
    <property type="evidence" value="ECO:0007669"/>
    <property type="project" value="EnsemblFungi"/>
</dbReference>
<dbReference type="InParanoid" id="Q75AS2"/>
<dbReference type="GO" id="GO:2000219">
    <property type="term" value="P:positive regulation of invasive growth in response to glucose limitation"/>
    <property type="evidence" value="ECO:0007669"/>
    <property type="project" value="EnsemblFungi"/>
</dbReference>
<dbReference type="GO" id="GO:0005634">
    <property type="term" value="C:nucleus"/>
    <property type="evidence" value="ECO:0007669"/>
    <property type="project" value="EnsemblFungi"/>
</dbReference>
<dbReference type="RefSeq" id="NP_983944.1">
    <property type="nucleotide sequence ID" value="NM_209297.1"/>
</dbReference>
<dbReference type="GO" id="GO:0034605">
    <property type="term" value="P:cellular response to heat"/>
    <property type="evidence" value="ECO:0007669"/>
    <property type="project" value="EnsemblFungi"/>
</dbReference>
<feature type="compositionally biased region" description="Basic and acidic residues" evidence="1">
    <location>
        <begin position="246"/>
        <end position="264"/>
    </location>
</feature>
<dbReference type="GO" id="GO:0000981">
    <property type="term" value="F:DNA-binding transcription factor activity, RNA polymerase II-specific"/>
    <property type="evidence" value="ECO:0000318"/>
    <property type="project" value="GO_Central"/>
</dbReference>
<gene>
    <name evidence="3" type="ORF">AGOS_ADL152W</name>
</gene>
<name>Q75AS2_EREGS</name>
<feature type="region of interest" description="Disordered" evidence="1">
    <location>
        <begin position="164"/>
        <end position="219"/>
    </location>
</feature>
<dbReference type="GO" id="GO:2000222">
    <property type="term" value="P:positive regulation of pseudohyphal growth"/>
    <property type="evidence" value="ECO:0007669"/>
    <property type="project" value="EnsemblFungi"/>
</dbReference>
<dbReference type="InterPro" id="IPR022210">
    <property type="entry name" value="TF_GCR1-like"/>
</dbReference>
<dbReference type="PANTHER" id="PTHR37784:SF8">
    <property type="entry name" value="PROTEIN MSN1"/>
    <property type="match status" value="1"/>
</dbReference>